<evidence type="ECO:0000256" key="6">
    <source>
        <dbReference type="ARBA" id="ARBA00035183"/>
    </source>
</evidence>
<keyword evidence="5" id="KW-0687">Ribonucleoprotein</keyword>
<protein>
    <recommendedName>
        <fullName evidence="6">Large ribosomal subunit protein mL50</fullName>
    </recommendedName>
    <alternativeName>
        <fullName evidence="7">39S ribosomal protein L50, mitochondrial</fullName>
    </alternativeName>
</protein>
<comment type="similarity">
    <text evidence="2">Belongs to the mitochondrion-specific ribosomal protein mL50 family.</text>
</comment>
<accession>A0A087UQZ6</accession>
<keyword evidence="9" id="KW-1185">Reference proteome</keyword>
<gene>
    <name evidence="8" type="ORF">X975_21909</name>
</gene>
<reference evidence="8 9" key="1">
    <citation type="submission" date="2013-11" db="EMBL/GenBank/DDBJ databases">
        <title>Genome sequencing of Stegodyphus mimosarum.</title>
        <authorList>
            <person name="Bechsgaard J."/>
        </authorList>
    </citation>
    <scope>NUCLEOTIDE SEQUENCE [LARGE SCALE GENOMIC DNA]</scope>
</reference>
<feature type="non-terminal residue" evidence="8">
    <location>
        <position position="225"/>
    </location>
</feature>
<dbReference type="EMBL" id="KK121136">
    <property type="protein sequence ID" value="KFM79785.1"/>
    <property type="molecule type" value="Genomic_DNA"/>
</dbReference>
<dbReference type="AlphaFoldDB" id="A0A087UQZ6"/>
<name>A0A087UQZ6_STEMI</name>
<organism evidence="8 9">
    <name type="scientific">Stegodyphus mimosarum</name>
    <name type="common">African social velvet spider</name>
    <dbReference type="NCBI Taxonomy" id="407821"/>
    <lineage>
        <taxon>Eukaryota</taxon>
        <taxon>Metazoa</taxon>
        <taxon>Ecdysozoa</taxon>
        <taxon>Arthropoda</taxon>
        <taxon>Chelicerata</taxon>
        <taxon>Arachnida</taxon>
        <taxon>Araneae</taxon>
        <taxon>Araneomorphae</taxon>
        <taxon>Entelegynae</taxon>
        <taxon>Eresoidea</taxon>
        <taxon>Eresidae</taxon>
        <taxon>Stegodyphus</taxon>
    </lineage>
</organism>
<keyword evidence="3 8" id="KW-0689">Ribosomal protein</keyword>
<comment type="subcellular location">
    <subcellularLocation>
        <location evidence="1">Mitochondrion</location>
    </subcellularLocation>
</comment>
<dbReference type="InterPro" id="IPR018305">
    <property type="entry name" value="Ribosomal_m50"/>
</dbReference>
<evidence type="ECO:0000256" key="7">
    <source>
        <dbReference type="ARBA" id="ARBA00035398"/>
    </source>
</evidence>
<dbReference type="PANTHER" id="PTHR31542">
    <property type="entry name" value="39A RIBOSOMAL PROTEIN L50, MITOCHONDRIAL"/>
    <property type="match status" value="1"/>
</dbReference>
<dbReference type="PANTHER" id="PTHR31542:SF1">
    <property type="entry name" value="LARGE RIBOSOMAL SUBUNIT PROTEIN ML50"/>
    <property type="match status" value="1"/>
</dbReference>
<evidence type="ECO:0000256" key="3">
    <source>
        <dbReference type="ARBA" id="ARBA00022980"/>
    </source>
</evidence>
<dbReference type="GO" id="GO:0005762">
    <property type="term" value="C:mitochondrial large ribosomal subunit"/>
    <property type="evidence" value="ECO:0007669"/>
    <property type="project" value="TreeGrafter"/>
</dbReference>
<dbReference type="STRING" id="407821.A0A087UQZ6"/>
<dbReference type="Proteomes" id="UP000054359">
    <property type="component" value="Unassembled WGS sequence"/>
</dbReference>
<sequence>MNSKALCGLFSYYRTVAQNLRKTCVANTYLRISKGTREMKKARKYKRPEDLEDPFYYGVGPKPEVKAACQSLAARGFAKEQPSYQPPSDVEEQLHQICKKIFGSQLNPEWKRQTLDDRLLKYKVLTKTIQHFNKHIPNSLLYKMKNVEDILTYFSTPVDGSLHYDALVRDQEKLPPNLCVLSDTPVFNPETDTFFDGVTAFPGRKRIIYTKTGGKFEKTIQWPNI</sequence>
<dbReference type="OrthoDB" id="9939609at2759"/>
<evidence type="ECO:0000256" key="4">
    <source>
        <dbReference type="ARBA" id="ARBA00023128"/>
    </source>
</evidence>
<evidence type="ECO:0000256" key="5">
    <source>
        <dbReference type="ARBA" id="ARBA00023274"/>
    </source>
</evidence>
<proteinExistence type="inferred from homology"/>
<evidence type="ECO:0000256" key="1">
    <source>
        <dbReference type="ARBA" id="ARBA00004173"/>
    </source>
</evidence>
<dbReference type="Pfam" id="PF10501">
    <property type="entry name" value="Ribosomal_L50"/>
    <property type="match status" value="1"/>
</dbReference>
<dbReference type="OMA" id="HIQYEYV"/>
<evidence type="ECO:0000313" key="8">
    <source>
        <dbReference type="EMBL" id="KFM79785.1"/>
    </source>
</evidence>
<keyword evidence="4" id="KW-0496">Mitochondrion</keyword>
<evidence type="ECO:0000313" key="9">
    <source>
        <dbReference type="Proteomes" id="UP000054359"/>
    </source>
</evidence>
<evidence type="ECO:0000256" key="2">
    <source>
        <dbReference type="ARBA" id="ARBA00008860"/>
    </source>
</evidence>